<dbReference type="AlphaFoldDB" id="A0A645JHE6"/>
<comment type="caution">
    <text evidence="1">The sequence shown here is derived from an EMBL/GenBank/DDBJ whole genome shotgun (WGS) entry which is preliminary data.</text>
</comment>
<gene>
    <name evidence="1" type="ORF">SDC9_210869</name>
</gene>
<accession>A0A645JHE6</accession>
<proteinExistence type="predicted"/>
<protein>
    <submittedName>
        <fullName evidence="1">Uncharacterized protein</fullName>
    </submittedName>
</protein>
<organism evidence="1">
    <name type="scientific">bioreactor metagenome</name>
    <dbReference type="NCBI Taxonomy" id="1076179"/>
    <lineage>
        <taxon>unclassified sequences</taxon>
        <taxon>metagenomes</taxon>
        <taxon>ecological metagenomes</taxon>
    </lineage>
</organism>
<name>A0A645JHE6_9ZZZZ</name>
<sequence>MPPVIYGKVNASVVKRIVDEHIIGKQMVSDHVFDRPSADIIKDGGK</sequence>
<evidence type="ECO:0000313" key="1">
    <source>
        <dbReference type="EMBL" id="MPN63115.1"/>
    </source>
</evidence>
<dbReference type="Gene3D" id="3.40.30.10">
    <property type="entry name" value="Glutaredoxin"/>
    <property type="match status" value="1"/>
</dbReference>
<reference evidence="1" key="1">
    <citation type="submission" date="2019-08" db="EMBL/GenBank/DDBJ databases">
        <authorList>
            <person name="Kucharzyk K."/>
            <person name="Murdoch R.W."/>
            <person name="Higgins S."/>
            <person name="Loffler F."/>
        </authorList>
    </citation>
    <scope>NUCLEOTIDE SEQUENCE</scope>
</reference>
<dbReference type="EMBL" id="VSSQ01142077">
    <property type="protein sequence ID" value="MPN63115.1"/>
    <property type="molecule type" value="Genomic_DNA"/>
</dbReference>